<dbReference type="Proteomes" id="UP000076967">
    <property type="component" value="Unassembled WGS sequence"/>
</dbReference>
<organism evidence="5 6">
    <name type="scientific">Paenibacillus glacialis</name>
    <dbReference type="NCBI Taxonomy" id="494026"/>
    <lineage>
        <taxon>Bacteria</taxon>
        <taxon>Bacillati</taxon>
        <taxon>Bacillota</taxon>
        <taxon>Bacilli</taxon>
        <taxon>Bacillales</taxon>
        <taxon>Paenibacillaceae</taxon>
        <taxon>Paenibacillus</taxon>
    </lineage>
</organism>
<dbReference type="PANTHER" id="PTHR30005:SF0">
    <property type="entry name" value="RETROGRADE REGULATION PROTEIN 2"/>
    <property type="match status" value="1"/>
</dbReference>
<evidence type="ECO:0000259" key="3">
    <source>
        <dbReference type="Pfam" id="PF02541"/>
    </source>
</evidence>
<proteinExistence type="inferred from homology"/>
<comment type="similarity">
    <text evidence="1">Belongs to the GppA/Ppx family.</text>
</comment>
<dbReference type="SUPFAM" id="SSF53067">
    <property type="entry name" value="Actin-like ATPase domain"/>
    <property type="match status" value="2"/>
</dbReference>
<dbReference type="Gene3D" id="1.10.3210.10">
    <property type="entry name" value="Hypothetical protein af1432"/>
    <property type="match status" value="1"/>
</dbReference>
<dbReference type="InterPro" id="IPR003695">
    <property type="entry name" value="Ppx_GppA_N"/>
</dbReference>
<dbReference type="AlphaFoldDB" id="A0A168KT08"/>
<evidence type="ECO:0000259" key="4">
    <source>
        <dbReference type="Pfam" id="PF21447"/>
    </source>
</evidence>
<dbReference type="OrthoDB" id="9807195at2"/>
<dbReference type="Pfam" id="PF21447">
    <property type="entry name" value="Ppx-GppA_III"/>
    <property type="match status" value="1"/>
</dbReference>
<feature type="domain" description="Ppx/GppA phosphatase N-terminal" evidence="3">
    <location>
        <begin position="22"/>
        <end position="306"/>
    </location>
</feature>
<dbReference type="RefSeq" id="WP_084410996.1">
    <property type="nucleotide sequence ID" value="NZ_LVJH01000021.1"/>
</dbReference>
<dbReference type="Gene3D" id="3.30.420.40">
    <property type="match status" value="1"/>
</dbReference>
<dbReference type="InterPro" id="IPR030673">
    <property type="entry name" value="PyroPPase_GppA_Ppx"/>
</dbReference>
<keyword evidence="6" id="KW-1185">Reference proteome</keyword>
<dbReference type="GO" id="GO:0016787">
    <property type="term" value="F:hydrolase activity"/>
    <property type="evidence" value="ECO:0007669"/>
    <property type="project" value="UniProtKB-KW"/>
</dbReference>
<dbReference type="InterPro" id="IPR048950">
    <property type="entry name" value="Ppx_GppA_C"/>
</dbReference>
<dbReference type="GO" id="GO:0006357">
    <property type="term" value="P:regulation of transcription by RNA polymerase II"/>
    <property type="evidence" value="ECO:0007669"/>
    <property type="project" value="TreeGrafter"/>
</dbReference>
<comment type="caution">
    <text evidence="5">The sequence shown here is derived from an EMBL/GenBank/DDBJ whole genome shotgun (WGS) entry which is preliminary data.</text>
</comment>
<dbReference type="CDD" id="cd24052">
    <property type="entry name" value="ASKHA_NBD_HpPPX-GppA-like"/>
    <property type="match status" value="1"/>
</dbReference>
<sequence>MMIENPYRIGIIDIGSNSIRLVIYDTTQGGGYKIIKECKHSARLSAKINEQGSLDKKEMCTIVPILKQFRQVCINFGVDTIRAGATAAIRNATNSQEIIEFLSQESSIDIKLVSGEEEAYFGFLGVINSFDIEDGFIVDIGGGSTEITLFENRSFKKSVSLPFGAVNTNVKFGNDGNWNEEQILNLRQYVLSMLEEHDWMQSRPQLPLFGLGGTIRSLGKIDQKDAHYSMPISHGYTLTTDSVDQLYNILPSLPLEKRKQINGLSKSRADIIVSGLIIVHTVYHYIQAKHCLISGEGLREGMLHDLINPAHAVKPSTLDYSIKTLLSFEGAASRVHLEHVYKLSNMLYDNLKSDGDDEEHKKLLYVSIMLYRIGGHINYYQYSRHTQYWIMNSSIRGLTHREIILCALISSYNTKSRKQKLSLDHQDILLASDEVWIHKLGSLVQLCIALDQSETQAVKAIVTEIANKNLHLTVQSDVETWIEQEEMDSVAKVFKSAWDLKLKIDFSSIS</sequence>
<dbReference type="InterPro" id="IPR050273">
    <property type="entry name" value="GppA/Ppx_hydrolase"/>
</dbReference>
<dbReference type="PANTHER" id="PTHR30005">
    <property type="entry name" value="EXOPOLYPHOSPHATASE"/>
    <property type="match status" value="1"/>
</dbReference>
<evidence type="ECO:0000256" key="1">
    <source>
        <dbReference type="ARBA" id="ARBA00007125"/>
    </source>
</evidence>
<dbReference type="PIRSF" id="PIRSF001267">
    <property type="entry name" value="Pyrophosphatase_GppA_Ppx"/>
    <property type="match status" value="1"/>
</dbReference>
<evidence type="ECO:0000313" key="5">
    <source>
        <dbReference type="EMBL" id="OAB42425.1"/>
    </source>
</evidence>
<name>A0A168KT08_9BACL</name>
<keyword evidence="2" id="KW-0378">Hydrolase</keyword>
<reference evidence="5 6" key="1">
    <citation type="submission" date="2016-03" db="EMBL/GenBank/DDBJ databases">
        <title>Draft genome sequence of Paenibacillus glacialis DSM 22343.</title>
        <authorList>
            <person name="Shin S.-K."/>
            <person name="Yi H."/>
        </authorList>
    </citation>
    <scope>NUCLEOTIDE SEQUENCE [LARGE SCALE GENOMIC DNA]</scope>
    <source>
        <strain evidence="5 6">DSM 22343</strain>
    </source>
</reference>
<dbReference type="SUPFAM" id="SSF109604">
    <property type="entry name" value="HD-domain/PDEase-like"/>
    <property type="match status" value="1"/>
</dbReference>
<evidence type="ECO:0000256" key="2">
    <source>
        <dbReference type="ARBA" id="ARBA00022801"/>
    </source>
</evidence>
<gene>
    <name evidence="5" type="ORF">PGLA_12185</name>
</gene>
<feature type="domain" description="Ppx/GppA phosphatase C-terminal" evidence="4">
    <location>
        <begin position="338"/>
        <end position="486"/>
    </location>
</feature>
<dbReference type="InterPro" id="IPR043129">
    <property type="entry name" value="ATPase_NBD"/>
</dbReference>
<accession>A0A168KT08</accession>
<protein>
    <submittedName>
        <fullName evidence="5">Uncharacterized protein</fullName>
    </submittedName>
</protein>
<dbReference type="STRING" id="494026.PGLA_12185"/>
<dbReference type="EMBL" id="LVJH01000021">
    <property type="protein sequence ID" value="OAB42425.1"/>
    <property type="molecule type" value="Genomic_DNA"/>
</dbReference>
<dbReference type="Gene3D" id="3.30.420.150">
    <property type="entry name" value="Exopolyphosphatase. Domain 2"/>
    <property type="match status" value="1"/>
</dbReference>
<dbReference type="Pfam" id="PF02541">
    <property type="entry name" value="Ppx-GppA"/>
    <property type="match status" value="1"/>
</dbReference>
<evidence type="ECO:0000313" key="6">
    <source>
        <dbReference type="Proteomes" id="UP000076967"/>
    </source>
</evidence>